<dbReference type="AlphaFoldDB" id="A0A085W2Q9"/>
<evidence type="ECO:0000256" key="5">
    <source>
        <dbReference type="SAM" id="Phobius"/>
    </source>
</evidence>
<keyword evidence="4 5" id="KW-0472">Membrane</keyword>
<feature type="transmembrane region" description="Helical" evidence="5">
    <location>
        <begin position="12"/>
        <end position="31"/>
    </location>
</feature>
<protein>
    <recommendedName>
        <fullName evidence="8">DoxX family protein</fullName>
    </recommendedName>
</protein>
<dbReference type="InterPro" id="IPR032808">
    <property type="entry name" value="DoxX"/>
</dbReference>
<accession>A0A085W2Q9</accession>
<dbReference type="EMBL" id="JMCB01000024">
    <property type="protein sequence ID" value="KFE61972.1"/>
    <property type="molecule type" value="Genomic_DNA"/>
</dbReference>
<comment type="caution">
    <text evidence="6">The sequence shown here is derived from an EMBL/GenBank/DDBJ whole genome shotgun (WGS) entry which is preliminary data.</text>
</comment>
<evidence type="ECO:0000313" key="7">
    <source>
        <dbReference type="Proteomes" id="UP000028725"/>
    </source>
</evidence>
<dbReference type="STRING" id="394096.DB31_4415"/>
<evidence type="ECO:0008006" key="8">
    <source>
        <dbReference type="Google" id="ProtNLM"/>
    </source>
</evidence>
<evidence type="ECO:0000256" key="2">
    <source>
        <dbReference type="ARBA" id="ARBA00022692"/>
    </source>
</evidence>
<keyword evidence="7" id="KW-1185">Reference proteome</keyword>
<comment type="subcellular location">
    <subcellularLocation>
        <location evidence="1">Membrane</location>
        <topology evidence="1">Multi-pass membrane protein</topology>
    </subcellularLocation>
</comment>
<reference evidence="6 7" key="1">
    <citation type="submission" date="2014-04" db="EMBL/GenBank/DDBJ databases">
        <title>Genome assembly of Hyalangium minutum DSM 14724.</title>
        <authorList>
            <person name="Sharma G."/>
            <person name="Subramanian S."/>
        </authorList>
    </citation>
    <scope>NUCLEOTIDE SEQUENCE [LARGE SCALE GENOMIC DNA]</scope>
    <source>
        <strain evidence="6 7">DSM 14724</strain>
    </source>
</reference>
<evidence type="ECO:0000256" key="1">
    <source>
        <dbReference type="ARBA" id="ARBA00004141"/>
    </source>
</evidence>
<feature type="transmembrane region" description="Helical" evidence="5">
    <location>
        <begin position="59"/>
        <end position="85"/>
    </location>
</feature>
<keyword evidence="2 5" id="KW-0812">Transmembrane</keyword>
<dbReference type="GO" id="GO:0016020">
    <property type="term" value="C:membrane"/>
    <property type="evidence" value="ECO:0007669"/>
    <property type="project" value="UniProtKB-SubCell"/>
</dbReference>
<dbReference type="Proteomes" id="UP000028725">
    <property type="component" value="Unassembled WGS sequence"/>
</dbReference>
<keyword evidence="3 5" id="KW-1133">Transmembrane helix</keyword>
<dbReference type="OrthoDB" id="957977at2"/>
<gene>
    <name evidence="6" type="ORF">DB31_4415</name>
</gene>
<organism evidence="6 7">
    <name type="scientific">Hyalangium minutum</name>
    <dbReference type="NCBI Taxonomy" id="394096"/>
    <lineage>
        <taxon>Bacteria</taxon>
        <taxon>Pseudomonadati</taxon>
        <taxon>Myxococcota</taxon>
        <taxon>Myxococcia</taxon>
        <taxon>Myxococcales</taxon>
        <taxon>Cystobacterineae</taxon>
        <taxon>Archangiaceae</taxon>
        <taxon>Hyalangium</taxon>
    </lineage>
</organism>
<name>A0A085W2Q9_9BACT</name>
<sequence length="138" mass="14488">MPPLDSPQFPLWMLQVLPAAFLAITFVQSGLDKVFDWKGNLGYVTSVFSKVPVMKSQPAFLLFTLTLLEVAAGFLSAAGVIALVATGSPKLACAGGIVSGVTLLSLLFGQRVAKDYAGAAGLAPYFLISLASVYFNRG</sequence>
<dbReference type="Pfam" id="PF07681">
    <property type="entry name" value="DoxX"/>
    <property type="match status" value="1"/>
</dbReference>
<proteinExistence type="predicted"/>
<evidence type="ECO:0000313" key="6">
    <source>
        <dbReference type="EMBL" id="KFE61972.1"/>
    </source>
</evidence>
<evidence type="ECO:0000256" key="3">
    <source>
        <dbReference type="ARBA" id="ARBA00022989"/>
    </source>
</evidence>
<feature type="transmembrane region" description="Helical" evidence="5">
    <location>
        <begin position="116"/>
        <end position="135"/>
    </location>
</feature>
<feature type="transmembrane region" description="Helical" evidence="5">
    <location>
        <begin position="91"/>
        <end position="109"/>
    </location>
</feature>
<evidence type="ECO:0000256" key="4">
    <source>
        <dbReference type="ARBA" id="ARBA00023136"/>
    </source>
</evidence>
<dbReference type="RefSeq" id="WP_044198211.1">
    <property type="nucleotide sequence ID" value="NZ_JMCB01000024.1"/>
</dbReference>